<protein>
    <submittedName>
        <fullName evidence="7">Alpha-amylase</fullName>
        <ecNumber evidence="7">3.2.1.1</ecNumber>
    </submittedName>
</protein>
<keyword evidence="2" id="KW-0479">Metal-binding</keyword>
<keyword evidence="4" id="KW-1015">Disulfide bond</keyword>
<dbReference type="GO" id="GO:0030980">
    <property type="term" value="P:alpha-glucan catabolic process"/>
    <property type="evidence" value="ECO:0007669"/>
    <property type="project" value="InterPro"/>
</dbReference>
<dbReference type="RefSeq" id="WP_230250293.1">
    <property type="nucleotide sequence ID" value="NZ_JAJKKF010000007.1"/>
</dbReference>
<dbReference type="NCBIfam" id="NF007052">
    <property type="entry name" value="PRK09505.1-2"/>
    <property type="match status" value="1"/>
</dbReference>
<dbReference type="NCBIfam" id="NF007059">
    <property type="entry name" value="PRK09505.2-4"/>
    <property type="match status" value="1"/>
</dbReference>
<evidence type="ECO:0000256" key="1">
    <source>
        <dbReference type="PIRSR" id="PIRSR036917-1"/>
    </source>
</evidence>
<dbReference type="InterPro" id="IPR017853">
    <property type="entry name" value="GH"/>
</dbReference>
<gene>
    <name evidence="7" type="ORF">PZT46_12565</name>
</gene>
<dbReference type="AlphaFoldDB" id="A0AAW9LPQ6"/>
<evidence type="ECO:0000256" key="2">
    <source>
        <dbReference type="PIRSR" id="PIRSR036917-2"/>
    </source>
</evidence>
<evidence type="ECO:0000256" key="4">
    <source>
        <dbReference type="PIRSR" id="PIRSR036917-4"/>
    </source>
</evidence>
<name>A0AAW9LPQ6_KLEAE</name>
<dbReference type="GO" id="GO:0005509">
    <property type="term" value="F:calcium ion binding"/>
    <property type="evidence" value="ECO:0007669"/>
    <property type="project" value="InterPro"/>
</dbReference>
<evidence type="ECO:0000256" key="3">
    <source>
        <dbReference type="PIRSR" id="PIRSR036917-3"/>
    </source>
</evidence>
<dbReference type="SUPFAM" id="SSF51445">
    <property type="entry name" value="(Trans)glycosidases"/>
    <property type="match status" value="1"/>
</dbReference>
<dbReference type="PANTHER" id="PTHR10357">
    <property type="entry name" value="ALPHA-AMYLASE FAMILY MEMBER"/>
    <property type="match status" value="1"/>
</dbReference>
<feature type="site" description="Transition state stabilizer" evidence="3">
    <location>
        <position position="565"/>
    </location>
</feature>
<evidence type="ECO:0000313" key="7">
    <source>
        <dbReference type="EMBL" id="MEA8800076.1"/>
    </source>
</evidence>
<dbReference type="InterPro" id="IPR006047">
    <property type="entry name" value="GH13_cat_dom"/>
</dbReference>
<dbReference type="FunFam" id="3.20.20.80:FF:000079">
    <property type="entry name" value="Alpha-amylase"/>
    <property type="match status" value="1"/>
</dbReference>
<feature type="signal peptide" evidence="5">
    <location>
        <begin position="1"/>
        <end position="17"/>
    </location>
</feature>
<accession>A0AAW9LPQ6</accession>
<keyword evidence="7" id="KW-0326">Glycosidase</keyword>
<keyword evidence="2" id="KW-0106">Calcium</keyword>
<dbReference type="InterPro" id="IPR014635">
    <property type="entry name" value="A_amylase_MalS"/>
</dbReference>
<dbReference type="EC" id="3.2.1.1" evidence="7"/>
<feature type="binding site" evidence="2">
    <location>
        <position position="314"/>
    </location>
    <ligand>
        <name>Ca(2+)</name>
        <dbReference type="ChEBI" id="CHEBI:29108"/>
    </ligand>
</feature>
<keyword evidence="5" id="KW-0732">Signal</keyword>
<dbReference type="SMART" id="SM00642">
    <property type="entry name" value="Aamy"/>
    <property type="match status" value="1"/>
</dbReference>
<organism evidence="7 8">
    <name type="scientific">Klebsiella aerogenes</name>
    <name type="common">Enterobacter aerogenes</name>
    <dbReference type="NCBI Taxonomy" id="548"/>
    <lineage>
        <taxon>Bacteria</taxon>
        <taxon>Pseudomonadati</taxon>
        <taxon>Pseudomonadota</taxon>
        <taxon>Gammaproteobacteria</taxon>
        <taxon>Enterobacterales</taxon>
        <taxon>Enterobacteriaceae</taxon>
        <taxon>Klebsiella/Raoultella group</taxon>
        <taxon>Klebsiella</taxon>
    </lineage>
</organism>
<dbReference type="PIRSF" id="PIRSF036917">
    <property type="entry name" value="Alph_amls_MalS"/>
    <property type="match status" value="1"/>
</dbReference>
<feature type="chain" id="PRO_5043432293" evidence="5">
    <location>
        <begin position="18"/>
        <end position="679"/>
    </location>
</feature>
<dbReference type="EMBL" id="JARELW010000004">
    <property type="protein sequence ID" value="MEA8800076.1"/>
    <property type="molecule type" value="Genomic_DNA"/>
</dbReference>
<dbReference type="PANTHER" id="PTHR10357:SF209">
    <property type="entry name" value="PERIPLASMIC ALPHA-AMYLASE"/>
    <property type="match status" value="1"/>
</dbReference>
<feature type="active site" description="Nucleophile" evidence="1">
    <location>
        <position position="460"/>
    </location>
</feature>
<proteinExistence type="predicted"/>
<dbReference type="GO" id="GO:0009313">
    <property type="term" value="P:oligosaccharide catabolic process"/>
    <property type="evidence" value="ECO:0007669"/>
    <property type="project" value="InterPro"/>
</dbReference>
<comment type="caution">
    <text evidence="7">The sequence shown here is derived from an EMBL/GenBank/DDBJ whole genome shotgun (WGS) entry which is preliminary data.</text>
</comment>
<sequence>MKLAALASLLLPGMAFAAWTTADFPAFTEQDAGRFTTQNEVTKGTRPLRISFDQQCWQPAGAIKLNQMLSLEPCRDTPPQWRVFRDGRYTLEVDTRSGTPTLMLSLAEQHTTSTQPLLRQCPKWDGKPLTLDVGQTFAEGSQVRDFYSGNIATVKAGKITLRPAAGSNGLLLLEQANSAASAPFNWHNAMIYFVLTDRFVNGNPANDNSYGRHKDGMQEIGTFHGGDLQGLTSKLDYLQQLGVNALWISSPLEQIHGWVGGGTKGDFPHYAYHGYYTQDWTRLDANMGDEADLRQLVDEAHRRGIRVLFDIVMNHAGYATLADMQEFHFGSLYLKGDELKKTLGERWTDWKPASGQSWHSFNDYINFSDKAGWEQWWGKKWIRTDIGDYDNPGFDDFTMSLAFLPDLKTESTIPSGLPNFYRHKPDTAAKEIAGYTPRDYLTHWLSQWVRDYGIDGFRVDTAKHVEPDAWQQLKTQATAALAEWKKANPQKALDDAPFWMTGEAWGHGVMQSDYYRHGFDAMINFDYQDQAAKAVDCLADMDATWQQMADKLQGFNVLSYLSSHDTRLFREGGSRAAELLLLAPGAVQLFYGDESSRPFGPTGSDPLQGTRSDMNWQDVAGSASDNVAHWQKIAQFRARHPAIGMGKQQTLTLEQGYGFVRESSADSADKVMVVWAGQQ</sequence>
<dbReference type="GO" id="GO:0004556">
    <property type="term" value="F:alpha-amylase activity"/>
    <property type="evidence" value="ECO:0007669"/>
    <property type="project" value="UniProtKB-EC"/>
</dbReference>
<feature type="disulfide bond" evidence="4">
    <location>
        <begin position="121"/>
        <end position="537"/>
    </location>
</feature>
<feature type="disulfide bond" evidence="4">
    <location>
        <begin position="56"/>
        <end position="74"/>
    </location>
</feature>
<comment type="cofactor">
    <cofactor evidence="2">
        <name>Ca(2+)</name>
        <dbReference type="ChEBI" id="CHEBI:29108"/>
    </cofactor>
    <text evidence="2">Binds 1 Ca(2+) ion per subunit.</text>
</comment>
<feature type="binding site" evidence="2">
    <location>
        <position position="464"/>
    </location>
    <ligand>
        <name>Ca(2+)</name>
        <dbReference type="ChEBI" id="CHEBI:29108"/>
    </ligand>
</feature>
<feature type="active site" description="Proton donor" evidence="1">
    <location>
        <position position="503"/>
    </location>
</feature>
<evidence type="ECO:0000256" key="5">
    <source>
        <dbReference type="SAM" id="SignalP"/>
    </source>
</evidence>
<dbReference type="FunFam" id="3.20.20.80:FF:000089">
    <property type="entry name" value="Periplasmic alpha-amylase"/>
    <property type="match status" value="1"/>
</dbReference>
<dbReference type="NCBIfam" id="NF007060">
    <property type="entry name" value="PRK09505.2-5"/>
    <property type="match status" value="1"/>
</dbReference>
<evidence type="ECO:0000313" key="8">
    <source>
        <dbReference type="Proteomes" id="UP001303386"/>
    </source>
</evidence>
<dbReference type="Gene3D" id="3.20.20.80">
    <property type="entry name" value="Glycosidases"/>
    <property type="match status" value="2"/>
</dbReference>
<evidence type="ECO:0000259" key="6">
    <source>
        <dbReference type="SMART" id="SM00642"/>
    </source>
</evidence>
<feature type="domain" description="Glycosyl hydrolase family 13 catalytic" evidence="6">
    <location>
        <begin position="193"/>
        <end position="637"/>
    </location>
</feature>
<dbReference type="Pfam" id="PF00128">
    <property type="entry name" value="Alpha-amylase"/>
    <property type="match status" value="2"/>
</dbReference>
<dbReference type="Proteomes" id="UP001303386">
    <property type="component" value="Unassembled WGS sequence"/>
</dbReference>
<keyword evidence="7" id="KW-0378">Hydrolase</keyword>
<dbReference type="GO" id="GO:0042597">
    <property type="term" value="C:periplasmic space"/>
    <property type="evidence" value="ECO:0007669"/>
    <property type="project" value="InterPro"/>
</dbReference>
<reference evidence="7" key="1">
    <citation type="journal article" date="2023" name="J. Hosp. Infect.">
        <title>Cross-contamination of carbapenem-resistant Gram-negative bacteria between patients and hospital environment in the first year of a newly built surgical ward.</title>
        <authorList>
            <person name="Boutin S."/>
            <person name="Scherrer M."/>
            <person name="Spath I."/>
            <person name="Kocer K."/>
            <person name="Heeg K."/>
            <person name="Nurjadi D."/>
        </authorList>
    </citation>
    <scope>NUCLEOTIDE SEQUENCE</scope>
    <source>
        <strain evidence="7">KE10384</strain>
    </source>
</reference>